<keyword evidence="2 10" id="KW-1003">Cell membrane</keyword>
<feature type="transmembrane region" description="Helical" evidence="10">
    <location>
        <begin position="29"/>
        <end position="53"/>
    </location>
</feature>
<keyword evidence="5 10" id="KW-0472">Membrane</keyword>
<keyword evidence="10" id="KW-0813">Transport</keyword>
<feature type="transmembrane region" description="Helical" evidence="10">
    <location>
        <begin position="65"/>
        <end position="83"/>
    </location>
</feature>
<evidence type="ECO:0000256" key="4">
    <source>
        <dbReference type="ARBA" id="ARBA00022989"/>
    </source>
</evidence>
<organism evidence="11 12">
    <name type="scientific">Jatrophihabitans telluris</name>
    <dbReference type="NCBI Taxonomy" id="2038343"/>
    <lineage>
        <taxon>Bacteria</taxon>
        <taxon>Bacillati</taxon>
        <taxon>Actinomycetota</taxon>
        <taxon>Actinomycetes</taxon>
        <taxon>Jatrophihabitantales</taxon>
        <taxon>Jatrophihabitantaceae</taxon>
        <taxon>Jatrophihabitans</taxon>
    </lineage>
</organism>
<dbReference type="EMBL" id="CP097332">
    <property type="protein sequence ID" value="UQX88786.1"/>
    <property type="molecule type" value="Genomic_DNA"/>
</dbReference>
<dbReference type="HAMAP" id="MF_00454">
    <property type="entry name" value="FluC"/>
    <property type="match status" value="1"/>
</dbReference>
<evidence type="ECO:0000256" key="1">
    <source>
        <dbReference type="ARBA" id="ARBA00004651"/>
    </source>
</evidence>
<evidence type="ECO:0000313" key="12">
    <source>
        <dbReference type="Proteomes" id="UP001056336"/>
    </source>
</evidence>
<evidence type="ECO:0000256" key="2">
    <source>
        <dbReference type="ARBA" id="ARBA00022475"/>
    </source>
</evidence>
<evidence type="ECO:0000256" key="7">
    <source>
        <dbReference type="ARBA" id="ARBA00035120"/>
    </source>
</evidence>
<dbReference type="PANTHER" id="PTHR28259:SF1">
    <property type="entry name" value="FLUORIDE EXPORT PROTEIN 1-RELATED"/>
    <property type="match status" value="1"/>
</dbReference>
<evidence type="ECO:0000256" key="3">
    <source>
        <dbReference type="ARBA" id="ARBA00022692"/>
    </source>
</evidence>
<keyword evidence="3 10" id="KW-0812">Transmembrane</keyword>
<comment type="subcellular location">
    <subcellularLocation>
        <location evidence="1 10">Cell membrane</location>
        <topology evidence="1 10">Multi-pass membrane protein</topology>
    </subcellularLocation>
</comment>
<name>A0ABY4R0Z5_9ACTN</name>
<sequence length="120" mass="12085">MTALCVLLGGAIGAPVRYLGDSYLKHRLGWAFPVGTLAVNLVGCLMLGLVLGAVTGGSLGGTGKALLGTGFCGGLTTFSAFSVETVELWQGRKSLLAVGYLAMSVVLGIAAAAAGYTFTR</sequence>
<dbReference type="RefSeq" id="WP_249772521.1">
    <property type="nucleotide sequence ID" value="NZ_CP097332.1"/>
</dbReference>
<dbReference type="PANTHER" id="PTHR28259">
    <property type="entry name" value="FLUORIDE EXPORT PROTEIN 1-RELATED"/>
    <property type="match status" value="1"/>
</dbReference>
<reference evidence="11" key="2">
    <citation type="submission" date="2022-05" db="EMBL/GenBank/DDBJ databases">
        <authorList>
            <person name="Kim J.-S."/>
            <person name="Lee K."/>
            <person name="Suh M."/>
            <person name="Eom M."/>
            <person name="Kim J.-S."/>
            <person name="Kim D.-S."/>
            <person name="Ko S.-H."/>
            <person name="Shin Y."/>
            <person name="Lee J.-S."/>
        </authorList>
    </citation>
    <scope>NUCLEOTIDE SEQUENCE</scope>
    <source>
        <strain evidence="11">N237</strain>
    </source>
</reference>
<evidence type="ECO:0000256" key="6">
    <source>
        <dbReference type="ARBA" id="ARBA00023303"/>
    </source>
</evidence>
<evidence type="ECO:0000256" key="8">
    <source>
        <dbReference type="ARBA" id="ARBA00035585"/>
    </source>
</evidence>
<keyword evidence="10" id="KW-0479">Metal-binding</keyword>
<evidence type="ECO:0000313" key="11">
    <source>
        <dbReference type="EMBL" id="UQX88786.1"/>
    </source>
</evidence>
<feature type="binding site" evidence="10">
    <location>
        <position position="76"/>
    </location>
    <ligand>
        <name>Na(+)</name>
        <dbReference type="ChEBI" id="CHEBI:29101"/>
        <note>structural</note>
    </ligand>
</feature>
<keyword evidence="4 10" id="KW-1133">Transmembrane helix</keyword>
<keyword evidence="10" id="KW-0406">Ion transport</keyword>
<dbReference type="Proteomes" id="UP001056336">
    <property type="component" value="Chromosome"/>
</dbReference>
<proteinExistence type="inferred from homology"/>
<comment type="activity regulation">
    <text evidence="10">Na(+) is not transported, but it plays an essential structural role and its presence is essential for fluoride channel function.</text>
</comment>
<comment type="similarity">
    <text evidence="7 10">Belongs to the fluoride channel Fluc/FEX (TC 1.A.43) family.</text>
</comment>
<reference evidence="11" key="1">
    <citation type="journal article" date="2018" name="Int. J. Syst. Evol. Microbiol.">
        <title>Jatrophihabitans telluris sp. nov., isolated from sediment soil of lava forest wetlands and the emended description of the genus Jatrophihabitans.</title>
        <authorList>
            <person name="Lee K.C."/>
            <person name="Suh M.K."/>
            <person name="Eom M.K."/>
            <person name="Kim K.K."/>
            <person name="Kim J.S."/>
            <person name="Kim D.S."/>
            <person name="Ko S.H."/>
            <person name="Shin Y.K."/>
            <person name="Lee J.S."/>
        </authorList>
    </citation>
    <scope>NUCLEOTIDE SEQUENCE</scope>
    <source>
        <strain evidence="11">N237</strain>
    </source>
</reference>
<protein>
    <recommendedName>
        <fullName evidence="10">Fluoride-specific ion channel FluC</fullName>
    </recommendedName>
</protein>
<evidence type="ECO:0000256" key="9">
    <source>
        <dbReference type="ARBA" id="ARBA00049940"/>
    </source>
</evidence>
<accession>A0ABY4R0Z5</accession>
<dbReference type="InterPro" id="IPR003691">
    <property type="entry name" value="FluC"/>
</dbReference>
<evidence type="ECO:0000256" key="10">
    <source>
        <dbReference type="HAMAP-Rule" id="MF_00454"/>
    </source>
</evidence>
<keyword evidence="6 10" id="KW-0407">Ion channel</keyword>
<keyword evidence="12" id="KW-1185">Reference proteome</keyword>
<gene>
    <name evidence="10 11" type="primary">crcB</name>
    <name evidence="10" type="synonym">fluC</name>
    <name evidence="11" type="ORF">M6D93_02005</name>
</gene>
<feature type="transmembrane region" description="Helical" evidence="10">
    <location>
        <begin position="95"/>
        <end position="118"/>
    </location>
</feature>
<feature type="binding site" evidence="10">
    <location>
        <position position="73"/>
    </location>
    <ligand>
        <name>Na(+)</name>
        <dbReference type="ChEBI" id="CHEBI:29101"/>
        <note>structural</note>
    </ligand>
</feature>
<keyword evidence="10" id="KW-0915">Sodium</keyword>
<comment type="function">
    <text evidence="9 10">Fluoride-specific ion channel. Important for reducing fluoride concentration in the cell, thus reducing its toxicity.</text>
</comment>
<dbReference type="NCBIfam" id="TIGR00494">
    <property type="entry name" value="crcB"/>
    <property type="match status" value="1"/>
</dbReference>
<comment type="catalytic activity">
    <reaction evidence="8">
        <text>fluoride(in) = fluoride(out)</text>
        <dbReference type="Rhea" id="RHEA:76159"/>
        <dbReference type="ChEBI" id="CHEBI:17051"/>
    </reaction>
    <physiologicalReaction direction="left-to-right" evidence="8">
        <dbReference type="Rhea" id="RHEA:76160"/>
    </physiologicalReaction>
</comment>
<dbReference type="Pfam" id="PF02537">
    <property type="entry name" value="CRCB"/>
    <property type="match status" value="1"/>
</dbReference>
<evidence type="ECO:0000256" key="5">
    <source>
        <dbReference type="ARBA" id="ARBA00023136"/>
    </source>
</evidence>